<organism evidence="2 3">
    <name type="scientific">Oceanobacillus bengalensis</name>
    <dbReference type="NCBI Taxonomy" id="1435466"/>
    <lineage>
        <taxon>Bacteria</taxon>
        <taxon>Bacillati</taxon>
        <taxon>Bacillota</taxon>
        <taxon>Bacilli</taxon>
        <taxon>Bacillales</taxon>
        <taxon>Bacillaceae</taxon>
        <taxon>Oceanobacillus</taxon>
    </lineage>
</organism>
<feature type="transmembrane region" description="Helical" evidence="1">
    <location>
        <begin position="5"/>
        <end position="25"/>
    </location>
</feature>
<keyword evidence="3" id="KW-1185">Reference proteome</keyword>
<accession>A0A494YSZ3</accession>
<evidence type="ECO:0000313" key="3">
    <source>
        <dbReference type="Proteomes" id="UP000281813"/>
    </source>
</evidence>
<sequence length="183" mass="21015">MKKIIWGLVSILIIAIGIFSYIIIYNVQDKNDENNSADASSVVNTLAEDRTEVQGTITQENLEQYKKEGLNPFGKTTSIEESTIYHYNEYIHGMSHQKVKAEEKWGYYEIHPERIQWLLEGLDVVEINNETVYRKILERWAEGDFSKVDDDHNAIWTLQGGTIGEATGILSPEEEQAYIESKQ</sequence>
<name>A0A494YSZ3_9BACI</name>
<gene>
    <name evidence="2" type="ORF">D8M05_16835</name>
</gene>
<dbReference type="Pfam" id="PF19754">
    <property type="entry name" value="DUF6241"/>
    <property type="match status" value="1"/>
</dbReference>
<comment type="caution">
    <text evidence="2">The sequence shown here is derived from an EMBL/GenBank/DDBJ whole genome shotgun (WGS) entry which is preliminary data.</text>
</comment>
<evidence type="ECO:0000313" key="2">
    <source>
        <dbReference type="EMBL" id="RKQ13251.1"/>
    </source>
</evidence>
<reference evidence="2 3" key="1">
    <citation type="journal article" date="2015" name="Antonie Van Leeuwenhoek">
        <title>Oceanobacillus bengalensis sp. nov., a bacterium isolated from seawater of the Bay of Bengal.</title>
        <authorList>
            <person name="Yongchang O."/>
            <person name="Xiang W."/>
            <person name="Wang G."/>
        </authorList>
    </citation>
    <scope>NUCLEOTIDE SEQUENCE [LARGE SCALE GENOMIC DNA]</scope>
    <source>
        <strain evidence="2 3">MCCC 1K00260</strain>
    </source>
</reference>
<dbReference type="InterPro" id="IPR046208">
    <property type="entry name" value="DUF6241"/>
</dbReference>
<keyword evidence="1" id="KW-0812">Transmembrane</keyword>
<evidence type="ECO:0000256" key="1">
    <source>
        <dbReference type="SAM" id="Phobius"/>
    </source>
</evidence>
<dbReference type="OrthoDB" id="1932566at2"/>
<keyword evidence="1" id="KW-0472">Membrane</keyword>
<dbReference type="RefSeq" id="WP_121133887.1">
    <property type="nucleotide sequence ID" value="NZ_JBHUFK010000022.1"/>
</dbReference>
<keyword evidence="1" id="KW-1133">Transmembrane helix</keyword>
<protein>
    <submittedName>
        <fullName evidence="2">Uncharacterized protein</fullName>
    </submittedName>
</protein>
<dbReference type="AlphaFoldDB" id="A0A494YSZ3"/>
<proteinExistence type="predicted"/>
<dbReference type="Proteomes" id="UP000281813">
    <property type="component" value="Unassembled WGS sequence"/>
</dbReference>
<dbReference type="EMBL" id="RBZO01000034">
    <property type="protein sequence ID" value="RKQ13251.1"/>
    <property type="molecule type" value="Genomic_DNA"/>
</dbReference>